<gene>
    <name evidence="1" type="ORF">TDUB1175_LOCUS22122</name>
</gene>
<organism evidence="1">
    <name type="scientific">Pseudictyota dubia</name>
    <dbReference type="NCBI Taxonomy" id="2749911"/>
    <lineage>
        <taxon>Eukaryota</taxon>
        <taxon>Sar</taxon>
        <taxon>Stramenopiles</taxon>
        <taxon>Ochrophyta</taxon>
        <taxon>Bacillariophyta</taxon>
        <taxon>Mediophyceae</taxon>
        <taxon>Biddulphiophycidae</taxon>
        <taxon>Eupodiscales</taxon>
        <taxon>Odontellaceae</taxon>
        <taxon>Pseudictyota</taxon>
    </lineage>
</organism>
<sequence length="141" mass="16317">MSYFGSAFFRLHRHLRPMMRRKKMKPAGIWTSEWMNGQRYCLISCGLNNALRRRGGNRFDTRAHRDKEKQAHETLEKVPGEKLSLRKSSPWRCYLPAGHDQTHFIAVSQANHPHFGLHTLRVCVCGGVIISEMNCLCHGTR</sequence>
<protein>
    <submittedName>
        <fullName evidence="1">Uncharacterized protein</fullName>
    </submittedName>
</protein>
<dbReference type="AlphaFoldDB" id="A0A7R9ZG64"/>
<dbReference type="EMBL" id="HBED01044020">
    <property type="protein sequence ID" value="CAD8323704.1"/>
    <property type="molecule type" value="Transcribed_RNA"/>
</dbReference>
<accession>A0A7R9ZG64</accession>
<evidence type="ECO:0000313" key="1">
    <source>
        <dbReference type="EMBL" id="CAD8323704.1"/>
    </source>
</evidence>
<reference evidence="1" key="1">
    <citation type="submission" date="2021-01" db="EMBL/GenBank/DDBJ databases">
        <authorList>
            <person name="Corre E."/>
            <person name="Pelletier E."/>
            <person name="Niang G."/>
            <person name="Scheremetjew M."/>
            <person name="Finn R."/>
            <person name="Kale V."/>
            <person name="Holt S."/>
            <person name="Cochrane G."/>
            <person name="Meng A."/>
            <person name="Brown T."/>
            <person name="Cohen L."/>
        </authorList>
    </citation>
    <scope>NUCLEOTIDE SEQUENCE</scope>
    <source>
        <strain evidence="1">CCMP147</strain>
    </source>
</reference>
<name>A0A7R9ZG64_9STRA</name>
<proteinExistence type="predicted"/>